<evidence type="ECO:0000313" key="2">
    <source>
        <dbReference type="Proteomes" id="UP000199439"/>
    </source>
</evidence>
<dbReference type="OrthoDB" id="9963090at2"/>
<evidence type="ECO:0000313" key="1">
    <source>
        <dbReference type="EMBL" id="SFC83207.1"/>
    </source>
</evidence>
<reference evidence="2" key="1">
    <citation type="submission" date="2016-10" db="EMBL/GenBank/DDBJ databases">
        <authorList>
            <person name="Varghese N."/>
            <person name="Submissions S."/>
        </authorList>
    </citation>
    <scope>NUCLEOTIDE SEQUENCE [LARGE SCALE GENOMIC DNA]</scope>
    <source>
        <strain evidence="2">DSM 25730</strain>
    </source>
</reference>
<sequence>MKIVALIVCIGIGLFFLTKVKAKPDIKYVESTLANKNCNAPDSIAKRHHNGSYIRGRAYYLIELAKHPDNKK</sequence>
<protein>
    <submittedName>
        <fullName evidence="1">Uncharacterized protein</fullName>
    </submittedName>
</protein>
<dbReference type="RefSeq" id="WP_092847862.1">
    <property type="nucleotide sequence ID" value="NZ_FOMI01000001.1"/>
</dbReference>
<dbReference type="STRING" id="870482.SAMN04487987_101175"/>
<organism evidence="1 2">
    <name type="scientific">Algibacter pectinivorans</name>
    <dbReference type="NCBI Taxonomy" id="870482"/>
    <lineage>
        <taxon>Bacteria</taxon>
        <taxon>Pseudomonadati</taxon>
        <taxon>Bacteroidota</taxon>
        <taxon>Flavobacteriia</taxon>
        <taxon>Flavobacteriales</taxon>
        <taxon>Flavobacteriaceae</taxon>
        <taxon>Algibacter</taxon>
    </lineage>
</organism>
<accession>A0A1I1MCP8</accession>
<dbReference type="EMBL" id="FOMI01000001">
    <property type="protein sequence ID" value="SFC83207.1"/>
    <property type="molecule type" value="Genomic_DNA"/>
</dbReference>
<gene>
    <name evidence="1" type="ORF">SAMN04487987_101175</name>
</gene>
<dbReference type="Proteomes" id="UP000199439">
    <property type="component" value="Unassembled WGS sequence"/>
</dbReference>
<proteinExistence type="predicted"/>
<keyword evidence="2" id="KW-1185">Reference proteome</keyword>
<name>A0A1I1MCP8_9FLAO</name>
<dbReference type="AlphaFoldDB" id="A0A1I1MCP8"/>